<protein>
    <recommendedName>
        <fullName evidence="1">SET domain-containing protein</fullName>
    </recommendedName>
</protein>
<dbReference type="EMBL" id="RBXL01000001">
    <property type="protein sequence ID" value="RKT46491.1"/>
    <property type="molecule type" value="Genomic_DNA"/>
</dbReference>
<dbReference type="Proteomes" id="UP000274556">
    <property type="component" value="Unassembled WGS sequence"/>
</dbReference>
<dbReference type="SUPFAM" id="SSF82199">
    <property type="entry name" value="SET domain"/>
    <property type="match status" value="1"/>
</dbReference>
<sequence>MGRSSCPDALLRTRVYRAASPIHGQGCFAKIAFRSGDFIGTFEGPEVDRDGTHVLWTYDAEGNVLVGREGRNLLRWLNHSDDPNAELDGFDLYARRAIAVDEEITFDYGGG</sequence>
<keyword evidence="3" id="KW-1185">Reference proteome</keyword>
<feature type="domain" description="SET" evidence="1">
    <location>
        <begin position="13"/>
        <end position="109"/>
    </location>
</feature>
<dbReference type="Gene3D" id="2.170.270.10">
    <property type="entry name" value="SET domain"/>
    <property type="match status" value="1"/>
</dbReference>
<proteinExistence type="predicted"/>
<dbReference type="RefSeq" id="WP_120798597.1">
    <property type="nucleotide sequence ID" value="NZ_RBXL01000001.1"/>
</dbReference>
<evidence type="ECO:0000259" key="1">
    <source>
        <dbReference type="PROSITE" id="PS50280"/>
    </source>
</evidence>
<organism evidence="2 3">
    <name type="scientific">Thiocapsa rosea</name>
    <dbReference type="NCBI Taxonomy" id="69360"/>
    <lineage>
        <taxon>Bacteria</taxon>
        <taxon>Pseudomonadati</taxon>
        <taxon>Pseudomonadota</taxon>
        <taxon>Gammaproteobacteria</taxon>
        <taxon>Chromatiales</taxon>
        <taxon>Chromatiaceae</taxon>
        <taxon>Thiocapsa</taxon>
    </lineage>
</organism>
<evidence type="ECO:0000313" key="3">
    <source>
        <dbReference type="Proteomes" id="UP000274556"/>
    </source>
</evidence>
<dbReference type="SMART" id="SM00317">
    <property type="entry name" value="SET"/>
    <property type="match status" value="1"/>
</dbReference>
<dbReference type="InterPro" id="IPR001214">
    <property type="entry name" value="SET_dom"/>
</dbReference>
<dbReference type="AlphaFoldDB" id="A0A495VAR4"/>
<evidence type="ECO:0000313" key="2">
    <source>
        <dbReference type="EMBL" id="RKT46491.1"/>
    </source>
</evidence>
<dbReference type="OrthoDB" id="9790349at2"/>
<name>A0A495VAR4_9GAMM</name>
<dbReference type="PROSITE" id="PS50280">
    <property type="entry name" value="SET"/>
    <property type="match status" value="1"/>
</dbReference>
<accession>A0A495VAR4</accession>
<dbReference type="InterPro" id="IPR046341">
    <property type="entry name" value="SET_dom_sf"/>
</dbReference>
<reference evidence="2 3" key="1">
    <citation type="submission" date="2018-10" db="EMBL/GenBank/DDBJ databases">
        <title>Genomic Encyclopedia of Archaeal and Bacterial Type Strains, Phase II (KMG-II): from individual species to whole genera.</title>
        <authorList>
            <person name="Goeker M."/>
        </authorList>
    </citation>
    <scope>NUCLEOTIDE SEQUENCE [LARGE SCALE GENOMIC DNA]</scope>
    <source>
        <strain evidence="2 3">DSM 235</strain>
    </source>
</reference>
<comment type="caution">
    <text evidence="2">The sequence shown here is derived from an EMBL/GenBank/DDBJ whole genome shotgun (WGS) entry which is preliminary data.</text>
</comment>
<gene>
    <name evidence="2" type="ORF">BDD21_4004</name>
</gene>
<dbReference type="Pfam" id="PF00856">
    <property type="entry name" value="SET"/>
    <property type="match status" value="1"/>
</dbReference>